<dbReference type="EMBL" id="CP048810">
    <property type="protein sequence ID" value="QKS85207.1"/>
    <property type="molecule type" value="Genomic_DNA"/>
</dbReference>
<proteinExistence type="predicted"/>
<dbReference type="RefSeq" id="WP_176689283.1">
    <property type="nucleotide sequence ID" value="NZ_CP048810.1"/>
</dbReference>
<dbReference type="AlphaFoldDB" id="A0A6N1CMW0"/>
<dbReference type="Gene3D" id="2.150.10.10">
    <property type="entry name" value="Serralysin-like metalloprotease, C-terminal"/>
    <property type="match status" value="1"/>
</dbReference>
<dbReference type="SUPFAM" id="SSF51120">
    <property type="entry name" value="beta-Roll"/>
    <property type="match status" value="1"/>
</dbReference>
<dbReference type="Proteomes" id="UP000509545">
    <property type="component" value="Chromosome"/>
</dbReference>
<dbReference type="InterPro" id="IPR011049">
    <property type="entry name" value="Serralysin-like_metalloprot_C"/>
</dbReference>
<sequence>MAKVFHLDSVSHDTGVVITDLGLQANEHDVETLDFRAGDETPIDPQHRQRQAQLEVVDKLYGPLHIGSVTVTRSALDALGAITDGQPLNGDNTFFRSPHRVFVDTLQFNPVDIQACINRTVDANDYRLPTLLFEIASQRPPTARPLLREIPDIPAEPGDYRGSLERLLNAAQKLNTSVLTQRTLSWVNKTKSNLLIPTGLGLQAFGIYSGLRGLQDAIRNKDAYQSVFNGASVTAELASIGLEAAITRQAMQMLTAGQSALGSFAKTSFALRLGRASGLIASVLTLPFDIIAAVDSLKAAANGRDATDHYVNAALSMTSAAMTVTIGVAALAGFTSAGPVGLAAGLILAVGSQIWGAIREVDEIDDYIELTVHERLRTGWFAFWMISPDDDIQQRYTTAKTTAEHTRQLRATALKLLQGTLRDSTEAIVNGKFNVELEAVTYNTWNWWTGERYQATRVRPTIKDSDDTIDARDGVTVDTPGAVLGTSAEHKGIHWHIGGGNDTISGVEKKPNVFHYGAGVKKLTGGEKDDVFIFEGSPQTLRTNPPLPPNRLVGGKGNDTIILSGRTKGPQEQLGYHVDLEAGHLSIIIQEQAKVHYPHAVLESIEHVEIQEGRTNVIRGTAGSNIIKSRGNDSIEAGAGDDQIFLLGADNRDADGGPGNDVYAIAHKPGSVSISEDGIGNSVIALDWRADLIEGWKIEGDSLVVTSGFDADDWQLREVIIKKAYRPVDNKRHIRNNKLTFVTKDGYHLVPDLPDTIEQSLPLDIEAVITQQGTPRSPVILNNQKTHRVAHDKDTSYYLSRLTASTTLQVIQRSDFTTTVHLDYASAELTRIEAHYNVQVTHDDDDWNTVKYGECGLTLYFGAHQVALKNLASSDERYTAQNTRTKRRAFSALGSNHLVTLIMNDGVSYRLVQPTPDYGLLLDETFIGQSSVGWKTDVSLPLTATRKKYMHLAPSDKSPYYMRNRATCAQLTSPSEQTGIEVLIGEGATYLVHLSPDMTLRLSTPGALAGAKPRLPNASIWELDATHLGTVEINLSANLLQIGTTIIHLPTYEVEDLVDKIRVITAQGIVYAVDTLFERVYVEALDARYFTFPLDPSAAWPSELSALATRDLQVLNIALKDGARGGLRYSLETRKWTLETDKTRLIESQDLRKTNLCDHHLNFYRDLASEGLGQNPPTDDGALRVLREKCVALAESLTLGNSKFLSQTLTLSLAFGMTAPQLSRLLSLYGSLPTLFTSPPIHM</sequence>
<protein>
    <submittedName>
        <fullName evidence="1">Calcium-binding protein</fullName>
    </submittedName>
</protein>
<accession>A0A6N1CMW0</accession>
<evidence type="ECO:0000313" key="2">
    <source>
        <dbReference type="Proteomes" id="UP000509545"/>
    </source>
</evidence>
<dbReference type="KEGG" id="pbz:GN234_26155"/>
<organism evidence="1 2">
    <name type="scientific">Pseudomonas bijieensis</name>
    <dbReference type="NCBI Taxonomy" id="2681983"/>
    <lineage>
        <taxon>Bacteria</taxon>
        <taxon>Pseudomonadati</taxon>
        <taxon>Pseudomonadota</taxon>
        <taxon>Gammaproteobacteria</taxon>
        <taxon>Pseudomonadales</taxon>
        <taxon>Pseudomonadaceae</taxon>
        <taxon>Pseudomonas</taxon>
    </lineage>
</organism>
<gene>
    <name evidence="1" type="ORF">GN234_26155</name>
</gene>
<reference evidence="1 2" key="1">
    <citation type="submission" date="2020-02" db="EMBL/GenBank/DDBJ databases">
        <authorList>
            <person name="Liang J."/>
        </authorList>
    </citation>
    <scope>NUCLEOTIDE SEQUENCE [LARGE SCALE GENOMIC DNA]</scope>
    <source>
        <strain evidence="1 2">L22-9</strain>
    </source>
</reference>
<keyword evidence="2" id="KW-1185">Reference proteome</keyword>
<evidence type="ECO:0000313" key="1">
    <source>
        <dbReference type="EMBL" id="QKS85207.1"/>
    </source>
</evidence>
<name>A0A6N1CMW0_9PSED</name>